<evidence type="ECO:0000256" key="5">
    <source>
        <dbReference type="RuleBase" id="RU003345"/>
    </source>
</evidence>
<dbReference type="InterPro" id="IPR012394">
    <property type="entry name" value="Aldehyde_DH_NAD(P)"/>
</dbReference>
<comment type="similarity">
    <text evidence="1 3 5">Belongs to the aldehyde dehydrogenase family.</text>
</comment>
<gene>
    <name evidence="8" type="ORF">GCM10009550_64010</name>
</gene>
<keyword evidence="2 3" id="KW-0560">Oxidoreductase</keyword>
<dbReference type="PROSITE" id="PS00687">
    <property type="entry name" value="ALDEHYDE_DEHYDR_GLU"/>
    <property type="match status" value="1"/>
</dbReference>
<dbReference type="CDD" id="cd07099">
    <property type="entry name" value="ALDH_DDALDH"/>
    <property type="match status" value="1"/>
</dbReference>
<proteinExistence type="inferred from homology"/>
<feature type="region of interest" description="Disordered" evidence="6">
    <location>
        <begin position="1"/>
        <end position="21"/>
    </location>
</feature>
<dbReference type="InterPro" id="IPR015590">
    <property type="entry name" value="Aldehyde_DH_dom"/>
</dbReference>
<feature type="active site" evidence="4">
    <location>
        <position position="240"/>
    </location>
</feature>
<organism evidence="8 9">
    <name type="scientific">Actinocorallia libanotica</name>
    <dbReference type="NCBI Taxonomy" id="46162"/>
    <lineage>
        <taxon>Bacteria</taxon>
        <taxon>Bacillati</taxon>
        <taxon>Actinomycetota</taxon>
        <taxon>Actinomycetes</taxon>
        <taxon>Streptosporangiales</taxon>
        <taxon>Thermomonosporaceae</taxon>
        <taxon>Actinocorallia</taxon>
    </lineage>
</organism>
<comment type="caution">
    <text evidence="8">The sequence shown here is derived from an EMBL/GenBank/DDBJ whole genome shotgun (WGS) entry which is preliminary data.</text>
</comment>
<dbReference type="EMBL" id="BAAAHH010000036">
    <property type="protein sequence ID" value="GAA0964951.1"/>
    <property type="molecule type" value="Genomic_DNA"/>
</dbReference>
<evidence type="ECO:0000256" key="3">
    <source>
        <dbReference type="PIRNR" id="PIRNR036492"/>
    </source>
</evidence>
<accession>A0ABP4CFM9</accession>
<dbReference type="PANTHER" id="PTHR11699">
    <property type="entry name" value="ALDEHYDE DEHYDROGENASE-RELATED"/>
    <property type="match status" value="1"/>
</dbReference>
<keyword evidence="9" id="KW-1185">Reference proteome</keyword>
<name>A0ABP4CFM9_9ACTN</name>
<evidence type="ECO:0000256" key="6">
    <source>
        <dbReference type="SAM" id="MobiDB-lite"/>
    </source>
</evidence>
<dbReference type="Gene3D" id="3.40.309.10">
    <property type="entry name" value="Aldehyde Dehydrogenase, Chain A, domain 2"/>
    <property type="match status" value="1"/>
</dbReference>
<dbReference type="RefSeq" id="WP_344245175.1">
    <property type="nucleotide sequence ID" value="NZ_BAAAHH010000036.1"/>
</dbReference>
<protein>
    <recommendedName>
        <fullName evidence="3">Aldehyde dehydrogenase</fullName>
    </recommendedName>
</protein>
<evidence type="ECO:0000256" key="1">
    <source>
        <dbReference type="ARBA" id="ARBA00009986"/>
    </source>
</evidence>
<dbReference type="SUPFAM" id="SSF53720">
    <property type="entry name" value="ALDH-like"/>
    <property type="match status" value="1"/>
</dbReference>
<sequence>MSVTTETGSTTFTSLNPATGDVVGEHPVHDASAVSDAVERARAAAAWWGGLGFKERRVRLLNFKSALARNLNEMARVIHQETGKPVGDAVFEAVGAINLIDWAARNAGKVLGPRSVFPGLLAINQKAILEYHPLGVVGVIGPWNYPIYTPMGSIAFSLAAGNTVVFKPSEFTPGVGVLLGELMAEAVPEHPVLQVVTGYGETGAALCQAGVNKVAFTGSGPTAKRVMAACAETLTPIVAECGGKDAFIVAADADLDAAAASALWGGMSNAGQTCTGVERIYVVESVYDDFLAKLTERARELKAGYEEEGASYGPITMPRQLDIIERHINDALASGGKAVVGGPESVRRPFVDPVVLVDVPETSAAICEETFGPTITVSKVKNVDEAVELANATDYGLASTIFSRSRSAIEVARRLRTGMTSINAALAFALIPGLPFGGVGESGFGRIHGADGLREFARPKAITRQRFKSPLDTTTFTRTEKEVEQIVNLMKKLHGKTYR</sequence>
<dbReference type="InterPro" id="IPR016163">
    <property type="entry name" value="Ald_DH_C"/>
</dbReference>
<dbReference type="Proteomes" id="UP001500665">
    <property type="component" value="Unassembled WGS sequence"/>
</dbReference>
<dbReference type="InterPro" id="IPR016161">
    <property type="entry name" value="Ald_DH/histidinol_DH"/>
</dbReference>
<evidence type="ECO:0000313" key="8">
    <source>
        <dbReference type="EMBL" id="GAA0964951.1"/>
    </source>
</evidence>
<feature type="domain" description="Aldehyde dehydrogenase" evidence="7">
    <location>
        <begin position="8"/>
        <end position="462"/>
    </location>
</feature>
<evidence type="ECO:0000259" key="7">
    <source>
        <dbReference type="Pfam" id="PF00171"/>
    </source>
</evidence>
<evidence type="ECO:0000256" key="4">
    <source>
        <dbReference type="PROSITE-ProRule" id="PRU10007"/>
    </source>
</evidence>
<reference evidence="9" key="1">
    <citation type="journal article" date="2019" name="Int. J. Syst. Evol. Microbiol.">
        <title>The Global Catalogue of Microorganisms (GCM) 10K type strain sequencing project: providing services to taxonomists for standard genome sequencing and annotation.</title>
        <authorList>
            <consortium name="The Broad Institute Genomics Platform"/>
            <consortium name="The Broad Institute Genome Sequencing Center for Infectious Disease"/>
            <person name="Wu L."/>
            <person name="Ma J."/>
        </authorList>
    </citation>
    <scope>NUCLEOTIDE SEQUENCE [LARGE SCALE GENOMIC DNA]</scope>
    <source>
        <strain evidence="9">JCM 10696</strain>
    </source>
</reference>
<dbReference type="Pfam" id="PF00171">
    <property type="entry name" value="Aldedh"/>
    <property type="match status" value="1"/>
</dbReference>
<dbReference type="InterPro" id="IPR029510">
    <property type="entry name" value="Ald_DH_CS_GLU"/>
</dbReference>
<evidence type="ECO:0000313" key="9">
    <source>
        <dbReference type="Proteomes" id="UP001500665"/>
    </source>
</evidence>
<dbReference type="Gene3D" id="3.40.605.10">
    <property type="entry name" value="Aldehyde Dehydrogenase, Chain A, domain 1"/>
    <property type="match status" value="1"/>
</dbReference>
<dbReference type="PIRSF" id="PIRSF036492">
    <property type="entry name" value="ALDH"/>
    <property type="match status" value="1"/>
</dbReference>
<dbReference type="InterPro" id="IPR016162">
    <property type="entry name" value="Ald_DH_N"/>
</dbReference>
<feature type="compositionally biased region" description="Low complexity" evidence="6">
    <location>
        <begin position="1"/>
        <end position="14"/>
    </location>
</feature>
<evidence type="ECO:0000256" key="2">
    <source>
        <dbReference type="ARBA" id="ARBA00023002"/>
    </source>
</evidence>